<sequence>MAMSFSCKDLALSWHPPVEAESHCCCANAVAGNANDSWPDLVMLPAVISFHKSLETNILPAPVSYRSKNPPIQAAMKPHILLLTSNIPLPSLNLPFRKRKSLPLAFLNRNTSIHFPRFQNPKFKAFEAVRFDCPVTDVTELEGEDCKLVLETCITRALPPALTLERGIESIKAAVAGLKSNPPCSSHGVFRFQVAVPPSPKALNWFCSLPESDGVFPRFFLSKEIEDASFKNLYLHRTRGVFGLGSAICFEACAPENQKRIRRYLSSDSAHIMTYGFMDINFNKESSSIKHEAGSFCFLIPEVELDEQEEASILVVTLAWDENFCWTFEQAIQSIESSIYQASCCFWPDTESGYSKCIKSTLRNFNLMEGQTFQMACTDALFLDRRDYQADTVELRRTKFSTQFCFRLSPVVGVSSNMLDDANETSYSLQDQANINAVWASLIVEECSRLGIVYFCVAPGSRSSPLAIAASTHPLTTCISCFDERSLAFHAVGYSKGSHKPAVIITSSGTAVSNLLPAVVEASQDFVPLLLLTADRPPELLDAGANQAINQVNHFGSFVRFTFSLPAPTDNIPARMVLTTIDSAVHWATSLPFGPVHINCPFREPLDDSSDNWMLSCLKGLDIWMSGAEPFTKYIQLQNYLACKAGACIPMAEVLEIIKGTDTGLLLLGAIHTEDEIWAALLLAKHLNWPVVADILSGLRLRKLLPSLPEIEENVLFVDHLDHALLSEGVRGWIHFDVIVQIGSRITSKRVSQMVEDCFPCTYILVDNHPCRHDPSHFVTHRVQCSIRQFVDSLMQSQFSHRSNKWCFYLRVLNTMVAWDISFQINAEYSITEPHVAHVITGALSAESALFVGNSMIIRDADMYGRSCKTHAQSIAHMMLDSELPCLSIRVAGNRGASGIDGLLSTAIGFAVGCNKQVLCLVGDVSMLHDTNGLAILTQRVSRKPMRILVINNHGGAIFSLLPFADKTDPQILDRYFYTSHTISIQKLCEAHSVRHLPVKTKVELQEALLKFEHEKTDCVIEVESCIGANSTFHSTLRKSAQQAADHALSILSRLPVGVSISDGLFLYKIHKMNFSLYRIQLCAPPTSSSADHHHNEFHREGYILSVYLEDGSVGYGEVAPLEIHKENLVDVEEQLLFLLHIIKGIKIDVSLPTLKGSFTSWIWSNLGIMECSIFPSVRCGLEMAILNAIAVSQGSSFISMLQPQMINEEIYEKSSVKICALVDSNGTPNEVAYIASSLVEEGFTAIKLKVARRADPIQDAAVICKVRNEVGPCVELRVDANRKWTYEEAIQFGFHVKDCDLQYIEEPVENVDDIVKFCEETGLPAALDETIDNFQESHLNMLAKYTHPGIVAVVIKPSVIGGFEKAALIARWAQKHGKMAVVSAAFESGLGLSTYILFSYYLEQLNVVYTVMNREIRPSIAHGLGTYKWLKQDVTAIPLGIHYDPCKGFMGASVAGAIQLLKNFKVNNNIIHKTFNEEQVHRYHLTVNSKNFSYSIKVHEVGQESNDNVVIFLHGFLGTGEDWIPIMKAISRSAKCISIDLPGHGGSKIQNPGCKGAQEEATLSIEIVADVLYELIQGITPFKVTLVGYSMGARIALHMALRLSHKIDGAVIISGSPGLKDTTARKIRQAKDDSRADSLVAYGLELFLDSWYAGELWKSLRSHPHFKEIVASRIVHEDVQSLAKALSGLSTGSQMSLWEDLKRCDLPLLLIVGEKDVKFKSIAQKMFNEVVQDRKGEDGKGNNICEVLEVPNCGHAVHLENPLPIISAMRRFLTRGRSSSRAQ</sequence>
<protein>
    <recommendedName>
        <fullName evidence="8">Mandelate racemase/muconate lactonizing enzyme C-terminal domain-containing protein</fullName>
    </recommendedName>
</protein>
<evidence type="ECO:0000256" key="7">
    <source>
        <dbReference type="ARBA" id="ARBA00023239"/>
    </source>
</evidence>
<dbReference type="SMART" id="SM00922">
    <property type="entry name" value="MR_MLE"/>
    <property type="match status" value="1"/>
</dbReference>
<dbReference type="InterPro" id="IPR013342">
    <property type="entry name" value="Mandelate_racemase_C"/>
</dbReference>
<dbReference type="HAMAP" id="MF_01659">
    <property type="entry name" value="MenD"/>
    <property type="match status" value="1"/>
</dbReference>
<dbReference type="InterPro" id="IPR029058">
    <property type="entry name" value="AB_hydrolase_fold"/>
</dbReference>
<dbReference type="GO" id="GO:0046872">
    <property type="term" value="F:metal ion binding"/>
    <property type="evidence" value="ECO:0007669"/>
    <property type="project" value="UniProtKB-KW"/>
</dbReference>
<dbReference type="Gene3D" id="3.30.390.10">
    <property type="entry name" value="Enolase-like, N-terminal domain"/>
    <property type="match status" value="1"/>
</dbReference>
<gene>
    <name evidence="9" type="ORF">SVIM_LOCUS416039</name>
</gene>
<accession>A0A6N2MSZ4</accession>
<dbReference type="InterPro" id="IPR022485">
    <property type="entry name" value="SHCHC_synthase_MenH"/>
</dbReference>
<evidence type="ECO:0000256" key="4">
    <source>
        <dbReference type="ARBA" id="ARBA00022842"/>
    </source>
</evidence>
<proteinExistence type="inferred from homology"/>
<dbReference type="SUPFAM" id="SSF52467">
    <property type="entry name" value="DHS-like NAD/FAD-binding domain"/>
    <property type="match status" value="1"/>
</dbReference>
<dbReference type="NCBIfam" id="TIGR01927">
    <property type="entry name" value="menC_gam_Gplu"/>
    <property type="match status" value="1"/>
</dbReference>
<dbReference type="PANTHER" id="PTHR42916">
    <property type="entry name" value="2-SUCCINYL-5-ENOLPYRUVYL-6-HYDROXY-3-CYCLOHEXENE-1-CARBOXYLATE SYNTHASE"/>
    <property type="match status" value="1"/>
</dbReference>
<dbReference type="SUPFAM" id="SSF54826">
    <property type="entry name" value="Enolase N-terminal domain-like"/>
    <property type="match status" value="1"/>
</dbReference>
<dbReference type="InterPro" id="IPR029017">
    <property type="entry name" value="Enolase-like_N"/>
</dbReference>
<dbReference type="InterPro" id="IPR029035">
    <property type="entry name" value="DHS-like_NAD/FAD-binding_dom"/>
</dbReference>
<dbReference type="SFLD" id="SFLDG00180">
    <property type="entry name" value="muconate_cycloisomerase"/>
    <property type="match status" value="1"/>
</dbReference>
<dbReference type="CDD" id="cd02009">
    <property type="entry name" value="TPP_SHCHC_synthase"/>
    <property type="match status" value="1"/>
</dbReference>
<dbReference type="PROSITE" id="PS00909">
    <property type="entry name" value="MR_MLE_2"/>
    <property type="match status" value="1"/>
</dbReference>
<dbReference type="GO" id="GO:0009234">
    <property type="term" value="P:menaquinone biosynthetic process"/>
    <property type="evidence" value="ECO:0007669"/>
    <property type="project" value="UniProtKB-KW"/>
</dbReference>
<dbReference type="Gene3D" id="3.20.20.120">
    <property type="entry name" value="Enolase-like C-terminal domain"/>
    <property type="match status" value="1"/>
</dbReference>
<keyword evidence="7" id="KW-0456">Lyase</keyword>
<dbReference type="SUPFAM" id="SSF51604">
    <property type="entry name" value="Enolase C-terminal domain-like"/>
    <property type="match status" value="1"/>
</dbReference>
<dbReference type="PANTHER" id="PTHR42916:SF1">
    <property type="entry name" value="PROTEIN PHYLLO, CHLOROPLASTIC"/>
    <property type="match status" value="1"/>
</dbReference>
<dbReference type="Pfam" id="PF00561">
    <property type="entry name" value="Abhydrolase_1"/>
    <property type="match status" value="1"/>
</dbReference>
<evidence type="ECO:0000313" key="9">
    <source>
        <dbReference type="EMBL" id="VFU57536.1"/>
    </source>
</evidence>
<dbReference type="Pfam" id="PF16582">
    <property type="entry name" value="TPP_enzyme_M_2"/>
    <property type="match status" value="1"/>
</dbReference>
<reference evidence="9" key="1">
    <citation type="submission" date="2019-03" db="EMBL/GenBank/DDBJ databases">
        <authorList>
            <person name="Mank J."/>
            <person name="Almeida P."/>
        </authorList>
    </citation>
    <scope>NUCLEOTIDE SEQUENCE</scope>
    <source>
        <strain evidence="9">78183</strain>
    </source>
</reference>
<keyword evidence="6" id="KW-0464">Manganese</keyword>
<dbReference type="InterPro" id="IPR012001">
    <property type="entry name" value="Thiamin_PyroP_enz_TPP-bd_dom"/>
</dbReference>
<evidence type="ECO:0000256" key="6">
    <source>
        <dbReference type="ARBA" id="ARBA00023211"/>
    </source>
</evidence>
<dbReference type="NCBIfam" id="TIGR00173">
    <property type="entry name" value="menD"/>
    <property type="match status" value="1"/>
</dbReference>
<keyword evidence="1" id="KW-0474">Menaquinone biosynthesis</keyword>
<dbReference type="Gene3D" id="3.40.50.970">
    <property type="match status" value="2"/>
</dbReference>
<dbReference type="Pfam" id="PF02776">
    <property type="entry name" value="TPP_enzyme_N"/>
    <property type="match status" value="1"/>
</dbReference>
<evidence type="ECO:0000259" key="8">
    <source>
        <dbReference type="SMART" id="SM00922"/>
    </source>
</evidence>
<keyword evidence="2" id="KW-0808">Transferase</keyword>
<evidence type="ECO:0000256" key="5">
    <source>
        <dbReference type="ARBA" id="ARBA00023052"/>
    </source>
</evidence>
<dbReference type="GO" id="GO:0070204">
    <property type="term" value="F:2-succinyl-5-enolpyruvyl-6-hydroxy-3-cyclohexene-1-carboxylic-acid synthase activity"/>
    <property type="evidence" value="ECO:0007669"/>
    <property type="project" value="InterPro"/>
</dbReference>
<keyword evidence="3" id="KW-0479">Metal-binding</keyword>
<dbReference type="InterPro" id="IPR011766">
    <property type="entry name" value="TPP_enzyme_TPP-bd"/>
</dbReference>
<dbReference type="SUPFAM" id="SSF52518">
    <property type="entry name" value="Thiamin diphosphate-binding fold (THDP-binding)"/>
    <property type="match status" value="2"/>
</dbReference>
<dbReference type="Pfam" id="PF13378">
    <property type="entry name" value="MR_MLE_C"/>
    <property type="match status" value="1"/>
</dbReference>
<dbReference type="SFLD" id="SFLDF00009">
    <property type="entry name" value="o-succinylbenzoate_synthase"/>
    <property type="match status" value="1"/>
</dbReference>
<dbReference type="GO" id="GO:0030976">
    <property type="term" value="F:thiamine pyrophosphate binding"/>
    <property type="evidence" value="ECO:0007669"/>
    <property type="project" value="InterPro"/>
</dbReference>
<evidence type="ECO:0000256" key="1">
    <source>
        <dbReference type="ARBA" id="ARBA00022428"/>
    </source>
</evidence>
<dbReference type="SUPFAM" id="SSF53474">
    <property type="entry name" value="alpha/beta-Hydrolases"/>
    <property type="match status" value="1"/>
</dbReference>
<dbReference type="HAMAP" id="MF_01660">
    <property type="entry name" value="MenH"/>
    <property type="match status" value="1"/>
</dbReference>
<dbReference type="InterPro" id="IPR032264">
    <property type="entry name" value="MenD_middle"/>
</dbReference>
<dbReference type="InterPro" id="IPR029065">
    <property type="entry name" value="Enolase_C-like"/>
</dbReference>
<keyword evidence="4" id="KW-0460">Magnesium</keyword>
<name>A0A6N2MSZ4_SALVM</name>
<feature type="domain" description="Mandelate racemase/muconate lactonizing enzyme C-terminal" evidence="8">
    <location>
        <begin position="1229"/>
        <end position="1325"/>
    </location>
</feature>
<dbReference type="InterPro" id="IPR018110">
    <property type="entry name" value="Mandel_Rmase/mucon_lact_enz_CS"/>
</dbReference>
<dbReference type="InterPro" id="IPR029061">
    <property type="entry name" value="THDP-binding"/>
</dbReference>
<dbReference type="InterPro" id="IPR000073">
    <property type="entry name" value="AB_hydrolase_1"/>
</dbReference>
<dbReference type="Gene3D" id="3.40.50.1220">
    <property type="entry name" value="TPP-binding domain"/>
    <property type="match status" value="1"/>
</dbReference>
<dbReference type="InterPro" id="IPR004433">
    <property type="entry name" value="MenaQ_synth_MenD"/>
</dbReference>
<dbReference type="EMBL" id="CAADRP010001952">
    <property type="protein sequence ID" value="VFU57536.1"/>
    <property type="molecule type" value="Genomic_DNA"/>
</dbReference>
<evidence type="ECO:0000256" key="3">
    <source>
        <dbReference type="ARBA" id="ARBA00022723"/>
    </source>
</evidence>
<dbReference type="GO" id="GO:0070205">
    <property type="term" value="F:2-succinyl-6-hydroxy-2,4-cyclohexadiene-1-carboxylate synthase activity"/>
    <property type="evidence" value="ECO:0007669"/>
    <property type="project" value="InterPro"/>
</dbReference>
<dbReference type="Gene3D" id="3.40.50.1820">
    <property type="entry name" value="alpha/beta hydrolase"/>
    <property type="match status" value="1"/>
</dbReference>
<dbReference type="GO" id="GO:0009063">
    <property type="term" value="P:amino acid catabolic process"/>
    <property type="evidence" value="ECO:0007669"/>
    <property type="project" value="InterPro"/>
</dbReference>
<organism evidence="9">
    <name type="scientific">Salix viminalis</name>
    <name type="common">Common osier</name>
    <name type="synonym">Basket willow</name>
    <dbReference type="NCBI Taxonomy" id="40686"/>
    <lineage>
        <taxon>Eukaryota</taxon>
        <taxon>Viridiplantae</taxon>
        <taxon>Streptophyta</taxon>
        <taxon>Embryophyta</taxon>
        <taxon>Tracheophyta</taxon>
        <taxon>Spermatophyta</taxon>
        <taxon>Magnoliopsida</taxon>
        <taxon>eudicotyledons</taxon>
        <taxon>Gunneridae</taxon>
        <taxon>Pentapetalae</taxon>
        <taxon>rosids</taxon>
        <taxon>fabids</taxon>
        <taxon>Malpighiales</taxon>
        <taxon>Salicaceae</taxon>
        <taxon>Saliceae</taxon>
        <taxon>Salix</taxon>
    </lineage>
</organism>
<evidence type="ECO:0000256" key="2">
    <source>
        <dbReference type="ARBA" id="ARBA00022679"/>
    </source>
</evidence>
<dbReference type="CDD" id="cd07037">
    <property type="entry name" value="TPP_PYR_MenD"/>
    <property type="match status" value="1"/>
</dbReference>
<dbReference type="SFLD" id="SFLDS00001">
    <property type="entry name" value="Enolase"/>
    <property type="match status" value="1"/>
</dbReference>
<dbReference type="InterPro" id="IPR036849">
    <property type="entry name" value="Enolase-like_C_sf"/>
</dbReference>
<dbReference type="Pfam" id="PF02775">
    <property type="entry name" value="TPP_enzyme_C"/>
    <property type="match status" value="1"/>
</dbReference>
<keyword evidence="5" id="KW-0786">Thiamine pyrophosphate</keyword>